<feature type="compositionally biased region" description="Low complexity" evidence="1">
    <location>
        <begin position="67"/>
        <end position="77"/>
    </location>
</feature>
<evidence type="ECO:0000256" key="2">
    <source>
        <dbReference type="SAM" id="Phobius"/>
    </source>
</evidence>
<evidence type="ECO:0000256" key="1">
    <source>
        <dbReference type="SAM" id="MobiDB-lite"/>
    </source>
</evidence>
<keyword evidence="2" id="KW-0472">Membrane</keyword>
<feature type="compositionally biased region" description="Basic and acidic residues" evidence="1">
    <location>
        <begin position="291"/>
        <end position="317"/>
    </location>
</feature>
<sequence>MPESSFDVDVESSALKKPHHHVRRRSSWNRMYIYLLTIIFLSLTLFLLNSYNSRVFELSKGIKASSSSSGHAVDDSIMSTPNPGKVNNNEIKATISKEEDDEVASKNSKAAAAAAANIQYTTDKNGNGASSKLLMSDDLSNSKTVPKATKEINSEQQKIKQESVSNKENSVHNSEEVPAGRKKSGFDPSAEFKAIVALSPVVIFTWETNNPIPLSNHKTSSSSGSDDSSSYRASKDLLKTLGEHYQITPVPTYVSLDRHPHYKELAIYINSLYHKLNSKDTHSIIAPSPKTDSKPKSRAESLMTDKESINGKKSPEHQEEEASSYYSKRELEKSSYSLPELMKGENILPGIVIAGKPIGNSRQLKASHENGQLLSILKDFGAGIVNIERVG</sequence>
<evidence type="ECO:0000313" key="4">
    <source>
        <dbReference type="Proteomes" id="UP001360560"/>
    </source>
</evidence>
<dbReference type="AlphaFoldDB" id="A0AAV5QPZ5"/>
<dbReference type="Gene3D" id="3.40.30.10">
    <property type="entry name" value="Glutaredoxin"/>
    <property type="match status" value="1"/>
</dbReference>
<proteinExistence type="predicted"/>
<dbReference type="Proteomes" id="UP001360560">
    <property type="component" value="Unassembled WGS sequence"/>
</dbReference>
<accession>A0AAV5QPZ5</accession>
<feature type="region of interest" description="Disordered" evidence="1">
    <location>
        <begin position="282"/>
        <end position="329"/>
    </location>
</feature>
<comment type="caution">
    <text evidence="3">The sequence shown here is derived from an EMBL/GenBank/DDBJ whole genome shotgun (WGS) entry which is preliminary data.</text>
</comment>
<feature type="region of interest" description="Disordered" evidence="1">
    <location>
        <begin position="126"/>
        <end position="186"/>
    </location>
</feature>
<feature type="region of interest" description="Disordered" evidence="1">
    <location>
        <begin position="67"/>
        <end position="88"/>
    </location>
</feature>
<feature type="compositionally biased region" description="Basic and acidic residues" evidence="1">
    <location>
        <begin position="148"/>
        <end position="161"/>
    </location>
</feature>
<feature type="compositionally biased region" description="Polar residues" evidence="1">
    <location>
        <begin position="78"/>
        <end position="88"/>
    </location>
</feature>
<evidence type="ECO:0000313" key="3">
    <source>
        <dbReference type="EMBL" id="GMM36577.1"/>
    </source>
</evidence>
<name>A0AAV5QPZ5_9ASCO</name>
<keyword evidence="2" id="KW-1133">Transmembrane helix</keyword>
<keyword evidence="4" id="KW-1185">Reference proteome</keyword>
<feature type="compositionally biased region" description="Basic and acidic residues" evidence="1">
    <location>
        <begin position="169"/>
        <end position="179"/>
    </location>
</feature>
<keyword evidence="2" id="KW-0812">Transmembrane</keyword>
<dbReference type="EMBL" id="BTFZ01000011">
    <property type="protein sequence ID" value="GMM36577.1"/>
    <property type="molecule type" value="Genomic_DNA"/>
</dbReference>
<reference evidence="3 4" key="1">
    <citation type="journal article" date="2023" name="Elife">
        <title>Identification of key yeast species and microbe-microbe interactions impacting larval growth of Drosophila in the wild.</title>
        <authorList>
            <person name="Mure A."/>
            <person name="Sugiura Y."/>
            <person name="Maeda R."/>
            <person name="Honda K."/>
            <person name="Sakurai N."/>
            <person name="Takahashi Y."/>
            <person name="Watada M."/>
            <person name="Katoh T."/>
            <person name="Gotoh A."/>
            <person name="Gotoh Y."/>
            <person name="Taniguchi I."/>
            <person name="Nakamura K."/>
            <person name="Hayashi T."/>
            <person name="Katayama T."/>
            <person name="Uemura T."/>
            <person name="Hattori Y."/>
        </authorList>
    </citation>
    <scope>NUCLEOTIDE SEQUENCE [LARGE SCALE GENOMIC DNA]</scope>
    <source>
        <strain evidence="3 4">SC-9</strain>
    </source>
</reference>
<feature type="transmembrane region" description="Helical" evidence="2">
    <location>
        <begin position="31"/>
        <end position="51"/>
    </location>
</feature>
<dbReference type="GeneID" id="90074552"/>
<dbReference type="RefSeq" id="XP_064853573.1">
    <property type="nucleotide sequence ID" value="XM_064997501.1"/>
</dbReference>
<organism evidence="3 4">
    <name type="scientific">Saccharomycopsis crataegensis</name>
    <dbReference type="NCBI Taxonomy" id="43959"/>
    <lineage>
        <taxon>Eukaryota</taxon>
        <taxon>Fungi</taxon>
        <taxon>Dikarya</taxon>
        <taxon>Ascomycota</taxon>
        <taxon>Saccharomycotina</taxon>
        <taxon>Saccharomycetes</taxon>
        <taxon>Saccharomycopsidaceae</taxon>
        <taxon>Saccharomycopsis</taxon>
    </lineage>
</organism>
<gene>
    <name evidence="3" type="ORF">DASC09_039020</name>
</gene>
<protein>
    <submittedName>
        <fullName evidence="3">Uncharacterized protein</fullName>
    </submittedName>
</protein>